<reference evidence="1" key="1">
    <citation type="submission" date="2020-12" db="EMBL/GenBank/DDBJ databases">
        <title>Genomic characterization of non-nitrogen-fixing Frankia strains.</title>
        <authorList>
            <person name="Carlos-Shanley C."/>
            <person name="Guerra T."/>
            <person name="Hahn D."/>
        </authorList>
    </citation>
    <scope>NUCLEOTIDE SEQUENCE</scope>
    <source>
        <strain evidence="1">CN6</strain>
    </source>
</reference>
<dbReference type="EMBL" id="JAEACQ010000149">
    <property type="protein sequence ID" value="MBL7626822.1"/>
    <property type="molecule type" value="Genomic_DNA"/>
</dbReference>
<gene>
    <name evidence="1" type="ORF">I7412_06485</name>
</gene>
<keyword evidence="2" id="KW-1185">Reference proteome</keyword>
<name>A0A937UMG5_9ACTN</name>
<protein>
    <submittedName>
        <fullName evidence="1">Transcriptional regulator</fullName>
    </submittedName>
</protein>
<comment type="caution">
    <text evidence="1">The sequence shown here is derived from an EMBL/GenBank/DDBJ whole genome shotgun (WGS) entry which is preliminary data.</text>
</comment>
<dbReference type="AlphaFoldDB" id="A0A937UMG5"/>
<dbReference type="Proteomes" id="UP000604475">
    <property type="component" value="Unassembled WGS sequence"/>
</dbReference>
<evidence type="ECO:0000313" key="1">
    <source>
        <dbReference type="EMBL" id="MBL7626822.1"/>
    </source>
</evidence>
<organism evidence="1 2">
    <name type="scientific">Frankia nepalensis</name>
    <dbReference type="NCBI Taxonomy" id="1836974"/>
    <lineage>
        <taxon>Bacteria</taxon>
        <taxon>Bacillati</taxon>
        <taxon>Actinomycetota</taxon>
        <taxon>Actinomycetes</taxon>
        <taxon>Frankiales</taxon>
        <taxon>Frankiaceae</taxon>
        <taxon>Frankia</taxon>
    </lineage>
</organism>
<sequence>MDLGRPAKGDRVTVDGPPHALTDSERAWLRVRDQLKRHRHELAVAAAGQYPAATHVAGTPLLADPRWLPPVPIDLSEVDLQLVPDRPAGGLTGREPVSEAMRPLRRDGSRHDTYAAAVATLAPPAVFANLPTYRLLEADLAGGRGRMVFRLGRYFDGLNVGEACAHEYAAHVLEGGGQPLRAAVGDPRDLTRRAANLAISTLTLRLDRAAGTATFLLHLRDPAKVGHAGGLYQVIPAGIFQPAGPAPWNERNDFDLWRSMVREFAEELGGEPEGHGSDLAPVDYAAWPFAARLTRARAEGGVRVRVLGMGTDPLTFATDLLTVAVFDAPTFDAVFGARVDANDEGQVLSALDGATGTGIAFDQANVDRLTRREPMQAAGAALLALAWRHRGVLLRDDPAQTG</sequence>
<proteinExistence type="predicted"/>
<accession>A0A937UMG5</accession>
<evidence type="ECO:0000313" key="2">
    <source>
        <dbReference type="Proteomes" id="UP000604475"/>
    </source>
</evidence>